<dbReference type="GO" id="GO:0070531">
    <property type="term" value="C:BRCA1-A complex"/>
    <property type="evidence" value="ECO:0007669"/>
    <property type="project" value="TreeGrafter"/>
</dbReference>
<dbReference type="PROSITE" id="PS51257">
    <property type="entry name" value="PROKAR_LIPOPROTEIN"/>
    <property type="match status" value="1"/>
</dbReference>
<keyword evidence="1" id="KW-0677">Repeat</keyword>
<dbReference type="InterPro" id="IPR002110">
    <property type="entry name" value="Ankyrin_rpt"/>
</dbReference>
<dbReference type="InterPro" id="IPR036770">
    <property type="entry name" value="Ankyrin_rpt-contain_sf"/>
</dbReference>
<feature type="compositionally biased region" description="Low complexity" evidence="3">
    <location>
        <begin position="24"/>
        <end position="37"/>
    </location>
</feature>
<dbReference type="PANTHER" id="PTHR24171">
    <property type="entry name" value="ANKYRIN REPEAT DOMAIN-CONTAINING PROTEIN 39-RELATED"/>
    <property type="match status" value="1"/>
</dbReference>
<dbReference type="PROSITE" id="PS50088">
    <property type="entry name" value="ANK_REPEAT"/>
    <property type="match status" value="6"/>
</dbReference>
<evidence type="ECO:0000256" key="1">
    <source>
        <dbReference type="ARBA" id="ARBA00022737"/>
    </source>
</evidence>
<evidence type="ECO:0000256" key="3">
    <source>
        <dbReference type="SAM" id="MobiDB-lite"/>
    </source>
</evidence>
<dbReference type="Gene3D" id="1.25.40.20">
    <property type="entry name" value="Ankyrin repeat-containing domain"/>
    <property type="match status" value="3"/>
</dbReference>
<keyword evidence="2" id="KW-0040">ANK repeat</keyword>
<feature type="non-terminal residue" evidence="4">
    <location>
        <position position="348"/>
    </location>
</feature>
<dbReference type="SMART" id="SM00248">
    <property type="entry name" value="ANK"/>
    <property type="match status" value="8"/>
</dbReference>
<dbReference type="AlphaFoldDB" id="A0A382P105"/>
<dbReference type="PANTHER" id="PTHR24171:SF8">
    <property type="entry name" value="BRCA1-ASSOCIATED RING DOMAIN PROTEIN 1"/>
    <property type="match status" value="1"/>
</dbReference>
<dbReference type="SUPFAM" id="SSF48403">
    <property type="entry name" value="Ankyrin repeat"/>
    <property type="match status" value="1"/>
</dbReference>
<evidence type="ECO:0000313" key="4">
    <source>
        <dbReference type="EMBL" id="SVC67079.1"/>
    </source>
</evidence>
<dbReference type="GO" id="GO:0085020">
    <property type="term" value="P:protein K6-linked ubiquitination"/>
    <property type="evidence" value="ECO:0007669"/>
    <property type="project" value="TreeGrafter"/>
</dbReference>
<feature type="compositionally biased region" description="Pro residues" evidence="3">
    <location>
        <begin position="38"/>
        <end position="47"/>
    </location>
</feature>
<organism evidence="4">
    <name type="scientific">marine metagenome</name>
    <dbReference type="NCBI Taxonomy" id="408172"/>
    <lineage>
        <taxon>unclassified sequences</taxon>
        <taxon>metagenomes</taxon>
        <taxon>ecological metagenomes</taxon>
    </lineage>
</organism>
<dbReference type="EMBL" id="UINC01104143">
    <property type="protein sequence ID" value="SVC67079.1"/>
    <property type="molecule type" value="Genomic_DNA"/>
</dbReference>
<reference evidence="4" key="1">
    <citation type="submission" date="2018-05" db="EMBL/GenBank/DDBJ databases">
        <authorList>
            <person name="Lanie J.A."/>
            <person name="Ng W.-L."/>
            <person name="Kazmierczak K.M."/>
            <person name="Andrzejewski T.M."/>
            <person name="Davidsen T.M."/>
            <person name="Wayne K.J."/>
            <person name="Tettelin H."/>
            <person name="Glass J.I."/>
            <person name="Rusch D."/>
            <person name="Podicherti R."/>
            <person name="Tsui H.-C.T."/>
            <person name="Winkler M.E."/>
        </authorList>
    </citation>
    <scope>NUCLEOTIDE SEQUENCE</scope>
</reference>
<dbReference type="PROSITE" id="PS50297">
    <property type="entry name" value="ANK_REP_REGION"/>
    <property type="match status" value="5"/>
</dbReference>
<dbReference type="GO" id="GO:0031436">
    <property type="term" value="C:BRCA1-BARD1 complex"/>
    <property type="evidence" value="ECO:0007669"/>
    <property type="project" value="TreeGrafter"/>
</dbReference>
<dbReference type="GO" id="GO:0004842">
    <property type="term" value="F:ubiquitin-protein transferase activity"/>
    <property type="evidence" value="ECO:0007669"/>
    <property type="project" value="TreeGrafter"/>
</dbReference>
<feature type="region of interest" description="Disordered" evidence="3">
    <location>
        <begin position="20"/>
        <end position="50"/>
    </location>
</feature>
<evidence type="ECO:0000256" key="2">
    <source>
        <dbReference type="ARBA" id="ARBA00023043"/>
    </source>
</evidence>
<proteinExistence type="predicted"/>
<dbReference type="Pfam" id="PF12796">
    <property type="entry name" value="Ank_2"/>
    <property type="match status" value="3"/>
</dbReference>
<gene>
    <name evidence="4" type="ORF">METZ01_LOCUS319933</name>
</gene>
<dbReference type="PRINTS" id="PR01415">
    <property type="entry name" value="ANKYRIN"/>
</dbReference>
<sequence>MKHLLLTTIAAVLVVGCGESQQSATSPETKPAAEAATPEPPPEPPTAKAPDISIHDAAMRGNIEAVKQHIAAGTDVEAKDKDGWTPLHLAASTGRKEVSELLIAKDADVNAKGEGRRGGGGMTPLDLAVKFHKPEIVALLSLHGGKTGEELNVLVVAAKKGDIEAVKQHIAAGADVNAKEGGFENTPLIIAASQGHKEIAELLITNGADVNAKDVGGLTPLDWATGWLPFRNTPSETKAAKKEIADLLRKHGGKSGGEDSIYVAAKTGNIKAVKQHIAAGTDVNVRDGEGWTPLLRAAFWGHKEIVELLIAEGADVNANANDGKTPLDSAIRYNRPELADLLRKHGGK</sequence>
<accession>A0A382P105</accession>
<name>A0A382P105_9ZZZZ</name>
<protein>
    <submittedName>
        <fullName evidence="4">Uncharacterized protein</fullName>
    </submittedName>
</protein>